<name>A0AAV9WLU7_9PEZI</name>
<organism evidence="3 4">
    <name type="scientific">Arthrobotrys musiformis</name>
    <dbReference type="NCBI Taxonomy" id="47236"/>
    <lineage>
        <taxon>Eukaryota</taxon>
        <taxon>Fungi</taxon>
        <taxon>Dikarya</taxon>
        <taxon>Ascomycota</taxon>
        <taxon>Pezizomycotina</taxon>
        <taxon>Orbiliomycetes</taxon>
        <taxon>Orbiliales</taxon>
        <taxon>Orbiliaceae</taxon>
        <taxon>Arthrobotrys</taxon>
    </lineage>
</organism>
<dbReference type="EMBL" id="JAVHJL010000001">
    <property type="protein sequence ID" value="KAK6511260.1"/>
    <property type="molecule type" value="Genomic_DNA"/>
</dbReference>
<dbReference type="Proteomes" id="UP001370758">
    <property type="component" value="Unassembled WGS sequence"/>
</dbReference>
<proteinExistence type="predicted"/>
<dbReference type="AlphaFoldDB" id="A0AAV9WLU7"/>
<feature type="chain" id="PRO_5043844175" evidence="2">
    <location>
        <begin position="25"/>
        <end position="435"/>
    </location>
</feature>
<evidence type="ECO:0000256" key="1">
    <source>
        <dbReference type="SAM" id="MobiDB-lite"/>
    </source>
</evidence>
<keyword evidence="2" id="KW-0732">Signal</keyword>
<evidence type="ECO:0000313" key="4">
    <source>
        <dbReference type="Proteomes" id="UP001370758"/>
    </source>
</evidence>
<accession>A0AAV9WLU7</accession>
<feature type="signal peptide" evidence="2">
    <location>
        <begin position="1"/>
        <end position="24"/>
    </location>
</feature>
<sequence>MARTSFHTLTAVWLSVLCSTPIDARWIAIEEWGRTLRLKPNFDTAEVQEDYEVISSAVKIWDTDEQWTSGDCINDIVIHNGAAVRNIEYYTGNPSPLFPYVLAAIEIHDGENCNDENSITVVFPTEPGREPEVYGPAGLDDDEDEIYEEGEDIFGGDSQNPTWVSNGAPPEIHDILNAPTLVEEDFVQNPEEFDSDEVVSATGMDHDIWGSAADLDIAAGNIQQQQGEYEPTVIVEEEYDHLGPWEDDDDAESQNNLKKRSPFPPKSEPSVDLGQSQGSLGWTPSLPGQGVIDVGTIQELLNAGNNQNGQLPMPIFHTQPREQDGFSEGVAAGTGNFDLGGTAQLEHLSPELNPLATQDVLDLEPLVMESRDVPFEGEDGDPAFVINILQTGLLFRKPTSIRLISDLSQWYRIPAGGIQTNTGLRRASINSNLRL</sequence>
<feature type="region of interest" description="Disordered" evidence="1">
    <location>
        <begin position="243"/>
        <end position="285"/>
    </location>
</feature>
<feature type="compositionally biased region" description="Polar residues" evidence="1">
    <location>
        <begin position="273"/>
        <end position="282"/>
    </location>
</feature>
<comment type="caution">
    <text evidence="3">The sequence shown here is derived from an EMBL/GenBank/DDBJ whole genome shotgun (WGS) entry which is preliminary data.</text>
</comment>
<protein>
    <submittedName>
        <fullName evidence="3">Uncharacterized protein</fullName>
    </submittedName>
</protein>
<feature type="compositionally biased region" description="Acidic residues" evidence="1">
    <location>
        <begin position="243"/>
        <end position="252"/>
    </location>
</feature>
<evidence type="ECO:0000313" key="3">
    <source>
        <dbReference type="EMBL" id="KAK6511260.1"/>
    </source>
</evidence>
<keyword evidence="4" id="KW-1185">Reference proteome</keyword>
<gene>
    <name evidence="3" type="ORF">TWF481_000181</name>
</gene>
<evidence type="ECO:0000256" key="2">
    <source>
        <dbReference type="SAM" id="SignalP"/>
    </source>
</evidence>
<reference evidence="3 4" key="1">
    <citation type="submission" date="2023-08" db="EMBL/GenBank/DDBJ databases">
        <authorList>
            <person name="Palmer J.M."/>
        </authorList>
    </citation>
    <scope>NUCLEOTIDE SEQUENCE [LARGE SCALE GENOMIC DNA]</scope>
    <source>
        <strain evidence="3 4">TWF481</strain>
    </source>
</reference>